<feature type="compositionally biased region" description="Pro residues" evidence="6">
    <location>
        <begin position="1010"/>
        <end position="1020"/>
    </location>
</feature>
<keyword evidence="3" id="KW-0328">Glycosyltransferase</keyword>
<proteinExistence type="inferred from homology"/>
<feature type="compositionally biased region" description="Basic and acidic residues" evidence="6">
    <location>
        <begin position="1580"/>
        <end position="1590"/>
    </location>
</feature>
<evidence type="ECO:0000256" key="4">
    <source>
        <dbReference type="ARBA" id="ARBA00022968"/>
    </source>
</evidence>
<feature type="compositionally biased region" description="Polar residues" evidence="6">
    <location>
        <begin position="938"/>
        <end position="952"/>
    </location>
</feature>
<feature type="compositionally biased region" description="Basic and acidic residues" evidence="6">
    <location>
        <begin position="2324"/>
        <end position="2340"/>
    </location>
</feature>
<evidence type="ECO:0000313" key="10">
    <source>
        <dbReference type="Proteomes" id="UP000813462"/>
    </source>
</evidence>
<feature type="compositionally biased region" description="Polar residues" evidence="6">
    <location>
        <begin position="1700"/>
        <end position="1717"/>
    </location>
</feature>
<evidence type="ECO:0000256" key="5">
    <source>
        <dbReference type="ARBA" id="ARBA00023034"/>
    </source>
</evidence>
<feature type="compositionally biased region" description="Acidic residues" evidence="6">
    <location>
        <begin position="103"/>
        <end position="112"/>
    </location>
</feature>
<feature type="domain" description="Exostosin GT47" evidence="8">
    <location>
        <begin position="342"/>
        <end position="628"/>
    </location>
</feature>
<feature type="region of interest" description="Disordered" evidence="6">
    <location>
        <begin position="868"/>
        <end position="894"/>
    </location>
</feature>
<feature type="compositionally biased region" description="Polar residues" evidence="6">
    <location>
        <begin position="1591"/>
        <end position="1601"/>
    </location>
</feature>
<feature type="region of interest" description="Disordered" evidence="6">
    <location>
        <begin position="1541"/>
        <end position="1760"/>
    </location>
</feature>
<comment type="subcellular location">
    <subcellularLocation>
        <location evidence="1">Golgi apparatus membrane</location>
        <topology evidence="1">Single-pass type II membrane protein</topology>
    </subcellularLocation>
</comment>
<feature type="compositionally biased region" description="Basic and acidic residues" evidence="6">
    <location>
        <begin position="2366"/>
        <end position="2376"/>
    </location>
</feature>
<keyword evidence="4" id="KW-0735">Signal-anchor</keyword>
<dbReference type="PANTHER" id="PTHR11062">
    <property type="entry name" value="EXOSTOSIN HEPARAN SULFATE GLYCOSYLTRANSFERASE -RELATED"/>
    <property type="match status" value="1"/>
</dbReference>
<keyword evidence="7" id="KW-1133">Transmembrane helix</keyword>
<feature type="compositionally biased region" description="Low complexity" evidence="6">
    <location>
        <begin position="2141"/>
        <end position="2153"/>
    </location>
</feature>
<feature type="domain" description="Exostosin GT47" evidence="8">
    <location>
        <begin position="1166"/>
        <end position="1446"/>
    </location>
</feature>
<dbReference type="Pfam" id="PF03016">
    <property type="entry name" value="Exostosin_GT47"/>
    <property type="match status" value="3"/>
</dbReference>
<reference evidence="9" key="1">
    <citation type="journal article" date="2021" name="Front. Plant Sci.">
        <title>Chromosome-Scale Genome Assembly for Chinese Sour Jujube and Insights Into Its Genome Evolution and Domestication Signature.</title>
        <authorList>
            <person name="Shen L.-Y."/>
            <person name="Luo H."/>
            <person name="Wang X.-L."/>
            <person name="Wang X.-M."/>
            <person name="Qiu X.-J."/>
            <person name="Liu H."/>
            <person name="Zhou S.-S."/>
            <person name="Jia K.-H."/>
            <person name="Nie S."/>
            <person name="Bao Y.-T."/>
            <person name="Zhang R.-G."/>
            <person name="Yun Q.-Z."/>
            <person name="Chai Y.-H."/>
            <person name="Lu J.-Y."/>
            <person name="Li Y."/>
            <person name="Zhao S.-W."/>
            <person name="Mao J.-F."/>
            <person name="Jia S.-G."/>
            <person name="Mao Y.-M."/>
        </authorList>
    </citation>
    <scope>NUCLEOTIDE SEQUENCE</scope>
    <source>
        <strain evidence="9">AT0</strain>
        <tissue evidence="9">Leaf</tissue>
    </source>
</reference>
<dbReference type="InterPro" id="IPR040911">
    <property type="entry name" value="Exostosin_GT47"/>
</dbReference>
<comment type="caution">
    <text evidence="9">The sequence shown here is derived from an EMBL/GenBank/DDBJ whole genome shotgun (WGS) entry which is preliminary data.</text>
</comment>
<evidence type="ECO:0000256" key="7">
    <source>
        <dbReference type="SAM" id="Phobius"/>
    </source>
</evidence>
<feature type="region of interest" description="Disordered" evidence="6">
    <location>
        <begin position="924"/>
        <end position="990"/>
    </location>
</feature>
<dbReference type="GO" id="GO:0016757">
    <property type="term" value="F:glycosyltransferase activity"/>
    <property type="evidence" value="ECO:0007669"/>
    <property type="project" value="UniProtKB-KW"/>
</dbReference>
<feature type="region of interest" description="Disordered" evidence="6">
    <location>
        <begin position="2324"/>
        <end position="2392"/>
    </location>
</feature>
<organism evidence="9 10">
    <name type="scientific">Ziziphus jujuba var. spinosa</name>
    <dbReference type="NCBI Taxonomy" id="714518"/>
    <lineage>
        <taxon>Eukaryota</taxon>
        <taxon>Viridiplantae</taxon>
        <taxon>Streptophyta</taxon>
        <taxon>Embryophyta</taxon>
        <taxon>Tracheophyta</taxon>
        <taxon>Spermatophyta</taxon>
        <taxon>Magnoliopsida</taxon>
        <taxon>eudicotyledons</taxon>
        <taxon>Gunneridae</taxon>
        <taxon>Pentapetalae</taxon>
        <taxon>rosids</taxon>
        <taxon>fabids</taxon>
        <taxon>Rosales</taxon>
        <taxon>Rhamnaceae</taxon>
        <taxon>Paliureae</taxon>
        <taxon>Ziziphus</taxon>
    </lineage>
</organism>
<feature type="compositionally biased region" description="Basic and acidic residues" evidence="6">
    <location>
        <begin position="1608"/>
        <end position="1620"/>
    </location>
</feature>
<evidence type="ECO:0000256" key="3">
    <source>
        <dbReference type="ARBA" id="ARBA00022676"/>
    </source>
</evidence>
<feature type="compositionally biased region" description="Low complexity" evidence="6">
    <location>
        <begin position="2346"/>
        <end position="2358"/>
    </location>
</feature>
<evidence type="ECO:0000259" key="8">
    <source>
        <dbReference type="Pfam" id="PF03016"/>
    </source>
</evidence>
<evidence type="ECO:0000256" key="6">
    <source>
        <dbReference type="SAM" id="MobiDB-lite"/>
    </source>
</evidence>
<keyword evidence="7" id="KW-0812">Transmembrane</keyword>
<name>A0A978V8E3_ZIZJJ</name>
<comment type="similarity">
    <text evidence="2">Belongs to the glycosyltransferase 47 family.</text>
</comment>
<dbReference type="EMBL" id="JAEACU010000006">
    <property type="protein sequence ID" value="KAH7524178.1"/>
    <property type="molecule type" value="Genomic_DNA"/>
</dbReference>
<feature type="region of interest" description="Disordered" evidence="6">
    <location>
        <begin position="1003"/>
        <end position="1065"/>
    </location>
</feature>
<dbReference type="InterPro" id="IPR004263">
    <property type="entry name" value="Exostosin"/>
</dbReference>
<sequence length="2392" mass="270423">MVQKLFALSKVETKRLLWIMGLIFAIFLVFQYFELPYSTALPSFFSAKNLPVLGKSYLQNGDSLSNDSAHTATESTLERATNNTRTSNFVWEGKGGPNTSLGLEEDDKDSEESSYISLEKKNRTSISGDVEHIVDNKFEPVEARGPDQNWNIKFDTSYGNSSVDRIVKESDIVTSDHVGSSIAGFASSPPPTIPSINSSHFASPIVVDTSIITPTELVEKDTTTTLDKNEKSERLNSDLKQTEDASSIARVAEIIRKPKVWQKKPPIVVYPISKMNNMLLQSQASYYSVIPQWSAAVDHELKYVASQIENAPIVKNDPNLYAPLFRNVSMFKRSYELMEDILKVYVYKEGEKPILHTPLLEGIYASEGWFMKQLEASQKFVTKNPQKAHLFYLPFSSRLLKLTLYVPDSHSRRNLVGYLKNYLEMVAAKYPFWNRTEGADHFFAACHDWAPAETKQLMAKCIRALCNADVNEGFVFGKDVSLPETYVRSAENPLKDVGGKPPSKRPILAFFAGRMHGYLRPILLHYWENKDPDMKIFDKLPNTNNKRKKRKGIIKNYAQYMKNSKYCICARGYEVNSPRVVEAIFYECVPVIISDNFVPPFFDVLNWESFAVFVLEKDIPNLKNILVSIPEKRYRKMQMMVKKVQKHFLWNAKPLKYDIFHMILHSVWFNRIHRISSCRNKETYGYADAYEGFVMGKDVSLPETFIRSAQNPVQDLGGKPPSKRSILSFFAGNKMHGYLRSILLQHWENKDPNNFVPPFFDVVNWESFAVFVLEKDIPNLTNILVSIPEKRYRKMQMMVKKVGQQSVSGFFKMNQKIGALCQVETRRLIWIPGFLFAAFIVFQYFEHPYGTALTSLFSTEKLPVLGKNSSSLQNGDSPSNSEFDGNMSIPNYSNHTGTDAIMEIANGTRTSNFVSQGIGVSNSSLGLDVGDNNDSEESSTVNLENQNKTSIPDSVKNVDNRFSLGEGGEPEQDTNRDINSTYNNSSMGEIGKEGNVVVSEHVGNSASDLAPPPSVIPPPVNSSEHTPPIGADTSIISPTVSGNSNTSLVEKDRTTTLEEDEESERLPNVLNQTKNASSLDIVPEVKKQPEVPTLAVYPISEMNKLLLQSRASYFSVIPKWSSPVDHELKYAASQIENAPVVKDDPNLYAPLYRNVSEFKRSYELMENMLKVYIYREGERPILHTPVLKGIYASEGWFMKQLEANKKFVTKRPKKAHLFYLPFSSRMLEETLYVPNSHSHKNLIEYLKNYLDLVAAKYPFWNRTGGADHFLVACHDWAPAETRNYMAKCIRALCNSDIKEGFVFGKDISLPETYIRLAQNPVRDVGGKPPSKRSTLAFFAGSMHGYLRPILLQHWENKDPDIKVFGRLPKSKNNRNYVQYMKSSKYCICAKGYEVNSPRVVEAIFYECVPVIISDNFVPPFFDILNWESFAVFVMEKDIPNLKNILLSIPEKRYRSMQLRVKRDMDQGTHQFLCQAQTRRLVLLLGITVAIVLLVQYVELPYPTVLSSLFLTRGSSSTSETNGNKEISKGLNSIYVDIGQASSDTETDEGNNLSGSPRDPKVNSDSASSKGKNDFPLVIKDSSHVDLDKSSMSKNENISANGPATVKARQSEYDISLKNDTEDTNSSSSSIQPEDLAPTDSDSSARYLKPEDMASNETISSSSSIQPEEVVLPEESNGNLQALSPSSLPKKTIPPYKVTESRSPVISADTANRTSENKYTAGKKKRGERAASLKSSRSKSKKKSSTNVSKDKNSKKPKSVVPISEMNKLLLQSLAGSNKMVTNWLAPVDQEVLFAKSQIENAPITKNDEILHSPIFRNLSMFKSSQMLKIQIYVPNSHKRANVIKYMKDYVDMIAAKYSFWNRTNGADHFLAACHDWAPAETRGRMLSCIRALCNADLEAGFKIGKDVSLPETYVHSKKNPIKYLGGNPPSQRHILAFFAGRMHGYVRPILLEYWENKDSDMKIFGQLTGVNNRTDYFHYMKSSKYCICARGYEVNSPRVVEAIFYDCVPVIISDNYVPAFFEILNWESFAVFVLEKDIPNLKNILLSISEERYMEMYMGVKKKCSLRMRKSMLTALVRSEKTKTTVVKVRPSNQDGPSKGKVVPSLNKKKIESSTSKHIVDSKQKSVVIKSEVKSKTTPGSSSRAKSTATTSTKVREKKVYTLPGQKYDPPEEREPLRIFYESLSKQIPTSEMAEFWNTMYPNGNYKDRPLRVVLVNSMSYPSELTQCSLLVTDLQATKSPVEQQHLFTKMDLLLFFSFLETVIIINLLCLVQGRTLSSECTETHRHMALLSNLSLINMRLPLPCVQFYLSQRMMEHGLLSPERAKKAYEKKQRRQKELRMGTPTKSSKPSSKPESSKLQQASRNGDIKAKRRIMDDSDDDDFVLSSKRRKD</sequence>
<dbReference type="PANTHER" id="PTHR11062:SF108">
    <property type="entry name" value="EXOSTOSIN FAMILY PROTEIN"/>
    <property type="match status" value="1"/>
</dbReference>
<gene>
    <name evidence="9" type="ORF">FEM48_Zijuj06G0091600</name>
</gene>
<evidence type="ECO:0000256" key="2">
    <source>
        <dbReference type="ARBA" id="ARBA00010271"/>
    </source>
</evidence>
<feature type="compositionally biased region" description="Polar residues" evidence="6">
    <location>
        <begin position="1675"/>
        <end position="1688"/>
    </location>
</feature>
<accession>A0A978V8E3</accession>
<evidence type="ECO:0000313" key="9">
    <source>
        <dbReference type="EMBL" id="KAH7524178.1"/>
    </source>
</evidence>
<protein>
    <recommendedName>
        <fullName evidence="8">Exostosin GT47 domain-containing protein</fullName>
    </recommendedName>
</protein>
<feature type="transmembrane region" description="Helical" evidence="7">
    <location>
        <begin position="16"/>
        <end position="33"/>
    </location>
</feature>
<feature type="domain" description="Exostosin GT47" evidence="8">
    <location>
        <begin position="1834"/>
        <end position="2046"/>
    </location>
</feature>
<keyword evidence="5" id="KW-0333">Golgi apparatus</keyword>
<keyword evidence="7" id="KW-0472">Membrane</keyword>
<dbReference type="Proteomes" id="UP000813462">
    <property type="component" value="Unassembled WGS sequence"/>
</dbReference>
<dbReference type="GO" id="GO:0000139">
    <property type="term" value="C:Golgi membrane"/>
    <property type="evidence" value="ECO:0007669"/>
    <property type="project" value="UniProtKB-SubCell"/>
</dbReference>
<feature type="region of interest" description="Disordered" evidence="6">
    <location>
        <begin position="86"/>
        <end position="113"/>
    </location>
</feature>
<keyword evidence="3" id="KW-0808">Transferase</keyword>
<feature type="compositionally biased region" description="Polar residues" evidence="6">
    <location>
        <begin position="1034"/>
        <end position="1048"/>
    </location>
</feature>
<feature type="compositionally biased region" description="Polar residues" evidence="6">
    <location>
        <begin position="1541"/>
        <end position="1554"/>
    </location>
</feature>
<evidence type="ECO:0000256" key="1">
    <source>
        <dbReference type="ARBA" id="ARBA00004323"/>
    </source>
</evidence>
<feature type="region of interest" description="Disordered" evidence="6">
    <location>
        <begin position="2084"/>
        <end position="2158"/>
    </location>
</feature>
<feature type="compositionally biased region" description="Polar residues" evidence="6">
    <location>
        <begin position="977"/>
        <end position="987"/>
    </location>
</feature>